<evidence type="ECO:0000256" key="4">
    <source>
        <dbReference type="ARBA" id="ARBA00022679"/>
    </source>
</evidence>
<name>A0A1I4EG92_9PROT</name>
<feature type="domain" description="S-adenosylmethionine-dependent methyltransferase" evidence="6">
    <location>
        <begin position="181"/>
        <end position="391"/>
    </location>
</feature>
<feature type="domain" description="RlmI-like PUA" evidence="7">
    <location>
        <begin position="7"/>
        <end position="70"/>
    </location>
</feature>
<gene>
    <name evidence="8" type="ORF">SAMN02745775_11640</name>
</gene>
<protein>
    <submittedName>
        <fullName evidence="8">23S rRNA (Cytosine1962-C5)-methyltransferase</fullName>
    </submittedName>
</protein>
<dbReference type="CDD" id="cd21153">
    <property type="entry name" value="PUA_RlmI"/>
    <property type="match status" value="1"/>
</dbReference>
<keyword evidence="4 8" id="KW-0808">Transferase</keyword>
<dbReference type="GO" id="GO:0032259">
    <property type="term" value="P:methylation"/>
    <property type="evidence" value="ECO:0007669"/>
    <property type="project" value="UniProtKB-KW"/>
</dbReference>
<evidence type="ECO:0000256" key="1">
    <source>
        <dbReference type="ARBA" id="ARBA00004496"/>
    </source>
</evidence>
<evidence type="ECO:0000313" key="8">
    <source>
        <dbReference type="EMBL" id="SFL04785.1"/>
    </source>
</evidence>
<comment type="subcellular location">
    <subcellularLocation>
        <location evidence="1">Cytoplasm</location>
    </subcellularLocation>
</comment>
<dbReference type="AlphaFoldDB" id="A0A1I4EG92"/>
<dbReference type="Gene3D" id="3.40.50.150">
    <property type="entry name" value="Vaccinia Virus protein VP39"/>
    <property type="match status" value="1"/>
</dbReference>
<dbReference type="InterPro" id="IPR041532">
    <property type="entry name" value="RlmI-like_PUA"/>
</dbReference>
<dbReference type="EMBL" id="FOSQ01000016">
    <property type="protein sequence ID" value="SFL04785.1"/>
    <property type="molecule type" value="Genomic_DNA"/>
</dbReference>
<dbReference type="RefSeq" id="WP_092962871.1">
    <property type="nucleotide sequence ID" value="NZ_FOSQ01000016.1"/>
</dbReference>
<accession>A0A1I4EG92</accession>
<keyword evidence="9" id="KW-1185">Reference proteome</keyword>
<evidence type="ECO:0000313" key="9">
    <source>
        <dbReference type="Proteomes" id="UP000199473"/>
    </source>
</evidence>
<dbReference type="Pfam" id="PF10672">
    <property type="entry name" value="Methyltrans_SAM"/>
    <property type="match status" value="1"/>
</dbReference>
<dbReference type="PANTHER" id="PTHR42873">
    <property type="entry name" value="RIBOSOMAL RNA LARGE SUBUNIT METHYLTRANSFERASE"/>
    <property type="match status" value="1"/>
</dbReference>
<keyword evidence="3 8" id="KW-0489">Methyltransferase</keyword>
<keyword evidence="5" id="KW-0949">S-adenosyl-L-methionine</keyword>
<dbReference type="GO" id="GO:0008168">
    <property type="term" value="F:methyltransferase activity"/>
    <property type="evidence" value="ECO:0007669"/>
    <property type="project" value="UniProtKB-KW"/>
</dbReference>
<sequence>MTDRPLIRLAPGGDRRVKAGHPWAFSNEIAMSPALRALPPGIVVRLEGDDGQKHGAWHFNPHSLIAARRLDASPDAACDAAWYRARIGACLALRDRMFDTPFYRLVHAEADGLPGLIIDRYGDSVAMQANTAGMEAATPHILAALRDLFDPRLVVARNDSAVRKLEGMEEAVTLLHGSDGTATVEESGLRFPVDLLGGQKTGWFFDQRANRAMVARFCAGRTMLDAFCHTGGFGLAAAAAGAREVTLLDRSEHALDLAMQAARLAGFGDRVTALKAEALDHLEKMAASGRRFEVVVTDPPAFAKTRKDQPAALRGYAKLARLAAGLVSPDGILFIASCSHHVAPPDFAEAVTWGVHKARREARILASVGAGPDHPVHPALPESAYLKGLLLHLA</sequence>
<dbReference type="GO" id="GO:0003723">
    <property type="term" value="F:RNA binding"/>
    <property type="evidence" value="ECO:0007669"/>
    <property type="project" value="InterPro"/>
</dbReference>
<dbReference type="CDD" id="cd11572">
    <property type="entry name" value="RlmI_M_like"/>
    <property type="match status" value="1"/>
</dbReference>
<proteinExistence type="predicted"/>
<dbReference type="Pfam" id="PF17785">
    <property type="entry name" value="PUA_3"/>
    <property type="match status" value="1"/>
</dbReference>
<dbReference type="Proteomes" id="UP000199473">
    <property type="component" value="Unassembled WGS sequence"/>
</dbReference>
<dbReference type="GO" id="GO:0005737">
    <property type="term" value="C:cytoplasm"/>
    <property type="evidence" value="ECO:0007669"/>
    <property type="project" value="UniProtKB-SubCell"/>
</dbReference>
<evidence type="ECO:0000259" key="7">
    <source>
        <dbReference type="Pfam" id="PF17785"/>
    </source>
</evidence>
<dbReference type="STRING" id="1123062.SAMN02745775_11640"/>
<evidence type="ECO:0000256" key="3">
    <source>
        <dbReference type="ARBA" id="ARBA00022603"/>
    </source>
</evidence>
<dbReference type="Gene3D" id="3.30.750.80">
    <property type="entry name" value="RNA methyltransferase domain (HRMD) like"/>
    <property type="match status" value="1"/>
</dbReference>
<dbReference type="CDD" id="cd02440">
    <property type="entry name" value="AdoMet_MTases"/>
    <property type="match status" value="1"/>
</dbReference>
<evidence type="ECO:0000256" key="2">
    <source>
        <dbReference type="ARBA" id="ARBA00022490"/>
    </source>
</evidence>
<dbReference type="PANTHER" id="PTHR42873:SF1">
    <property type="entry name" value="S-ADENOSYLMETHIONINE-DEPENDENT METHYLTRANSFERASE DOMAIN-CONTAINING PROTEIN"/>
    <property type="match status" value="1"/>
</dbReference>
<dbReference type="InterPro" id="IPR036974">
    <property type="entry name" value="PUA_sf"/>
</dbReference>
<keyword evidence="2" id="KW-0963">Cytoplasm</keyword>
<dbReference type="InterPro" id="IPR019614">
    <property type="entry name" value="SAM-dep_methyl-trfase"/>
</dbReference>
<dbReference type="OrthoDB" id="9805492at2"/>
<dbReference type="Gene3D" id="2.30.130.10">
    <property type="entry name" value="PUA domain"/>
    <property type="match status" value="1"/>
</dbReference>
<evidence type="ECO:0000259" key="6">
    <source>
        <dbReference type="Pfam" id="PF10672"/>
    </source>
</evidence>
<evidence type="ECO:0000256" key="5">
    <source>
        <dbReference type="ARBA" id="ARBA00022691"/>
    </source>
</evidence>
<dbReference type="InterPro" id="IPR029063">
    <property type="entry name" value="SAM-dependent_MTases_sf"/>
</dbReference>
<dbReference type="SUPFAM" id="SSF53335">
    <property type="entry name" value="S-adenosyl-L-methionine-dependent methyltransferases"/>
    <property type="match status" value="1"/>
</dbReference>
<organism evidence="8 9">
    <name type="scientific">Falsiroseomonas stagni DSM 19981</name>
    <dbReference type="NCBI Taxonomy" id="1123062"/>
    <lineage>
        <taxon>Bacteria</taxon>
        <taxon>Pseudomonadati</taxon>
        <taxon>Pseudomonadota</taxon>
        <taxon>Alphaproteobacteria</taxon>
        <taxon>Acetobacterales</taxon>
        <taxon>Roseomonadaceae</taxon>
        <taxon>Falsiroseomonas</taxon>
    </lineage>
</organism>
<reference evidence="8 9" key="1">
    <citation type="submission" date="2016-10" db="EMBL/GenBank/DDBJ databases">
        <authorList>
            <person name="de Groot N.N."/>
        </authorList>
    </citation>
    <scope>NUCLEOTIDE SEQUENCE [LARGE SCALE GENOMIC DNA]</scope>
    <source>
        <strain evidence="8 9">DSM 19981</strain>
    </source>
</reference>